<evidence type="ECO:0000313" key="3">
    <source>
        <dbReference type="EMBL" id="KAK5780860.1"/>
    </source>
</evidence>
<dbReference type="InterPro" id="IPR027482">
    <property type="entry name" value="Sec1-like_dom2"/>
</dbReference>
<dbReference type="InterPro" id="IPR043127">
    <property type="entry name" value="Sec-1-like_dom3a"/>
</dbReference>
<organism evidence="3 4">
    <name type="scientific">Arxiozyma heterogenica</name>
    <dbReference type="NCBI Taxonomy" id="278026"/>
    <lineage>
        <taxon>Eukaryota</taxon>
        <taxon>Fungi</taxon>
        <taxon>Dikarya</taxon>
        <taxon>Ascomycota</taxon>
        <taxon>Saccharomycotina</taxon>
        <taxon>Saccharomycetes</taxon>
        <taxon>Saccharomycetales</taxon>
        <taxon>Saccharomycetaceae</taxon>
        <taxon>Arxiozyma</taxon>
    </lineage>
</organism>
<name>A0AAN7WIN4_9SACH</name>
<dbReference type="AlphaFoldDB" id="A0AAN7WIN4"/>
<dbReference type="PANTHER" id="PTHR11679">
    <property type="entry name" value="VESICLE PROTEIN SORTING-ASSOCIATED"/>
    <property type="match status" value="1"/>
</dbReference>
<dbReference type="PIRSF" id="PIRSF005715">
    <property type="entry name" value="VPS45_Sec1"/>
    <property type="match status" value="1"/>
</dbReference>
<dbReference type="Pfam" id="PF00995">
    <property type="entry name" value="Sec1"/>
    <property type="match status" value="1"/>
</dbReference>
<feature type="compositionally biased region" description="Low complexity" evidence="2">
    <location>
        <begin position="658"/>
        <end position="667"/>
    </location>
</feature>
<evidence type="ECO:0000313" key="4">
    <source>
        <dbReference type="Proteomes" id="UP001306508"/>
    </source>
</evidence>
<feature type="region of interest" description="Disordered" evidence="2">
    <location>
        <begin position="643"/>
        <end position="681"/>
    </location>
</feature>
<dbReference type="InterPro" id="IPR036045">
    <property type="entry name" value="Sec1-like_sf"/>
</dbReference>
<proteinExistence type="inferred from homology"/>
<evidence type="ECO:0000256" key="1">
    <source>
        <dbReference type="ARBA" id="ARBA00009884"/>
    </source>
</evidence>
<feature type="compositionally biased region" description="Polar residues" evidence="2">
    <location>
        <begin position="643"/>
        <end position="657"/>
    </location>
</feature>
<dbReference type="Gene3D" id="1.25.40.60">
    <property type="match status" value="1"/>
</dbReference>
<dbReference type="Gene3D" id="3.40.50.2060">
    <property type="match status" value="1"/>
</dbReference>
<comment type="similarity">
    <text evidence="1">Belongs to the STXBP/unc-18/SEC1 family.</text>
</comment>
<gene>
    <name evidence="3" type="ORF">RI543_001987</name>
</gene>
<dbReference type="InterPro" id="IPR001619">
    <property type="entry name" value="Sec1-like"/>
</dbReference>
<dbReference type="Gene3D" id="3.90.830.10">
    <property type="entry name" value="Syntaxin Binding Protein 1, Chain A, domain 2"/>
    <property type="match status" value="1"/>
</dbReference>
<dbReference type="GO" id="GO:0016192">
    <property type="term" value="P:vesicle-mediated transport"/>
    <property type="evidence" value="ECO:0007669"/>
    <property type="project" value="InterPro"/>
</dbReference>
<protein>
    <submittedName>
        <fullName evidence="3">Uncharacterized protein</fullName>
    </submittedName>
</protein>
<keyword evidence="4" id="KW-1185">Reference proteome</keyword>
<sequence length="711" mass="82442">MSPSSVETIFQYLFKDSRELLNHVTTVDRIDSPTRKGQSDVEVIYMVQESKFNMNCMDADFAGGINKYKSAYVRFIASPGDYLVKYFNDLRYLPQYLNDVREIKIGFIPKESQFFQTIDIDKPLQIFYNQNCHDLIEKNLKRTLESLLNLCIITGEYPIIRYSKATQSQLDVTPAAKLAEKLAFMFQQYLDAYAREHEDFPPPSNRPRAIMLITDRSLDPFSLFIHDFAYQPMVYDLSEHLDLKTGEYKYQAENELGEMEDKSSKLCDLLDPDWIELRHQHIVNANEYLGGKIKEMIARNPLLVDRSKIKNTSDLLSVVAHLKDFDEERRRMILHKTLIEECLMINHERSLADLSDLEQTLASFGIDMDGQKVKHITDQFLELLLNKKANKFDKIRYILIYSLYRGGIIEQDLIKLLNFTGISNEDEMFNRVINIFKNFSHLAFKLIKNNTGDKPFDKEWFHDSIVKDPTIFNSSRFIPATGSILSKVITNPLLLNEEFFPFVKDKPIELLNEDEIEIFSQTARVQSSTSLRNQRHKASWTKSGVTLPIKENRQRFFYYCIGGITFTEIKSAYDQSNLKDKDVFIGSDGVLTPLAAMASIEYLTKPRGFFKFNDDKKEDATVPDYLLKELNPVSQPISHIHYQSKNAPTRTQVSTAQNKPQPTTTTPDDNDSKKKKKNKFTRFLKRDKNNDSNDKIKLMLRLIFIAIQDAV</sequence>
<dbReference type="InterPro" id="IPR043154">
    <property type="entry name" value="Sec-1-like_dom1"/>
</dbReference>
<evidence type="ECO:0000256" key="2">
    <source>
        <dbReference type="SAM" id="MobiDB-lite"/>
    </source>
</evidence>
<accession>A0AAN7WIN4</accession>
<dbReference type="Proteomes" id="UP001306508">
    <property type="component" value="Unassembled WGS sequence"/>
</dbReference>
<dbReference type="SUPFAM" id="SSF56815">
    <property type="entry name" value="Sec1/munc18-like (SM) proteins"/>
    <property type="match status" value="1"/>
</dbReference>
<dbReference type="Gene3D" id="3.40.50.1910">
    <property type="match status" value="1"/>
</dbReference>
<dbReference type="EMBL" id="JAWIZZ010000040">
    <property type="protein sequence ID" value="KAK5780860.1"/>
    <property type="molecule type" value="Genomic_DNA"/>
</dbReference>
<reference evidence="4" key="1">
    <citation type="submission" date="2023-07" db="EMBL/GenBank/DDBJ databases">
        <title>A draft genome of Kazachstania heterogenica Y-27499.</title>
        <authorList>
            <person name="Donic C."/>
            <person name="Kralova J.S."/>
            <person name="Fidel L."/>
            <person name="Ben-Dor S."/>
            <person name="Jung S."/>
        </authorList>
    </citation>
    <scope>NUCLEOTIDE SEQUENCE [LARGE SCALE GENOMIC DNA]</scope>
    <source>
        <strain evidence="4">Y27499</strain>
    </source>
</reference>
<comment type="caution">
    <text evidence="3">The sequence shown here is derived from an EMBL/GenBank/DDBJ whole genome shotgun (WGS) entry which is preliminary data.</text>
</comment>